<proteinExistence type="predicted"/>
<reference evidence="1" key="1">
    <citation type="submission" date="2018-06" db="EMBL/GenBank/DDBJ databases">
        <authorList>
            <person name="Zhirakovskaya E."/>
        </authorList>
    </citation>
    <scope>NUCLEOTIDE SEQUENCE</scope>
</reference>
<dbReference type="InterPro" id="IPR021530">
    <property type="entry name" value="AllH-like"/>
</dbReference>
<organism evidence="1">
    <name type="scientific">hydrothermal vent metagenome</name>
    <dbReference type="NCBI Taxonomy" id="652676"/>
    <lineage>
        <taxon>unclassified sequences</taxon>
        <taxon>metagenomes</taxon>
        <taxon>ecological metagenomes</taxon>
    </lineage>
</organism>
<protein>
    <recommendedName>
        <fullName evidence="2">DUF2877 domain-containing protein</fullName>
    </recommendedName>
</protein>
<gene>
    <name evidence="1" type="ORF">MNBD_CHLOROFLEXI01-1532</name>
</gene>
<evidence type="ECO:0000313" key="1">
    <source>
        <dbReference type="EMBL" id="VAW33729.1"/>
    </source>
</evidence>
<dbReference type="AlphaFoldDB" id="A0A3B0VA79"/>
<dbReference type="EMBL" id="UOEU01000476">
    <property type="protein sequence ID" value="VAW33729.1"/>
    <property type="molecule type" value="Genomic_DNA"/>
</dbReference>
<dbReference type="Pfam" id="PF11392">
    <property type="entry name" value="AllH"/>
    <property type="match status" value="1"/>
</dbReference>
<evidence type="ECO:0008006" key="2">
    <source>
        <dbReference type="Google" id="ProtNLM"/>
    </source>
</evidence>
<accession>A0A3B0VA79</accession>
<name>A0A3B0VA79_9ZZZZ</name>
<sequence length="284" mass="30525">MGNDGQLRATTITPQVQRWLVKPSAVSILHIFDQAFNLIDSEGEIISLVQPKIGAGPFAIVLAEERPFSTIISPHNFVHKTANHLQIGGLHIDLGTAELWQPRPNWPLLREQQSLWLPLLPVLQTAVAQEQHRLTVGSPAHFAEHFQQATIAMQQAIAQTNEDQLQAAVATLAGLGPGLTPAGDDFLLGVLLGLWATRPEAEVIGLAEIVLQTAVPRTTQLSAAWLTAAARGEAVLAWHHFVEALLARTAWELPVNAILDTGATSGVAALLGFMAAISTALRTH</sequence>